<reference evidence="3 4" key="1">
    <citation type="submission" date="2016-11" db="EMBL/GenBank/DDBJ databases">
        <authorList>
            <person name="Jaros S."/>
            <person name="Januszkiewicz K."/>
            <person name="Wedrychowicz H."/>
        </authorList>
    </citation>
    <scope>NUCLEOTIDE SEQUENCE [LARGE SCALE GENOMIC DNA]</scope>
    <source>
        <strain evidence="3 4">DSM 4740</strain>
    </source>
</reference>
<evidence type="ECO:0000259" key="1">
    <source>
        <dbReference type="Pfam" id="PF13467"/>
    </source>
</evidence>
<dbReference type="AlphaFoldDB" id="A0A1M7BVI0"/>
<dbReference type="GO" id="GO:0003677">
    <property type="term" value="F:DNA binding"/>
    <property type="evidence" value="ECO:0007669"/>
    <property type="project" value="UniProtKB-KW"/>
</dbReference>
<keyword evidence="3" id="KW-0238">DNA-binding</keyword>
<dbReference type="Pfam" id="PF13467">
    <property type="entry name" value="RHH_4"/>
    <property type="match status" value="1"/>
</dbReference>
<dbReference type="OrthoDB" id="5458732at2"/>
<dbReference type="InterPro" id="IPR038268">
    <property type="entry name" value="RHH_sf"/>
</dbReference>
<sequence>MCYMYASTDPSRYECTTRSVRLQGCVTSVRLENEFWEILEQIASGQQLSTAQFISQLHSEVVASRGEVPNLASLLRVACAVYQQNEIQQASAPRRSVLMG</sequence>
<dbReference type="Gene3D" id="1.10.3990.20">
    <property type="entry name" value="protein bp1543"/>
    <property type="match status" value="1"/>
</dbReference>
<feature type="domain" description="Ribbon-helix-helix" evidence="1">
    <location>
        <begin position="15"/>
        <end position="82"/>
    </location>
</feature>
<evidence type="ECO:0000313" key="5">
    <source>
        <dbReference type="Proteomes" id="UP000321726"/>
    </source>
</evidence>
<organism evidence="3 4">
    <name type="scientific">Halomonas cupida</name>
    <dbReference type="NCBI Taxonomy" id="44933"/>
    <lineage>
        <taxon>Bacteria</taxon>
        <taxon>Pseudomonadati</taxon>
        <taxon>Pseudomonadota</taxon>
        <taxon>Gammaproteobacteria</taxon>
        <taxon>Oceanospirillales</taxon>
        <taxon>Halomonadaceae</taxon>
        <taxon>Halomonas</taxon>
    </lineage>
</organism>
<dbReference type="InterPro" id="IPR027373">
    <property type="entry name" value="RHH_dom"/>
</dbReference>
<dbReference type="EMBL" id="BJXU01000101">
    <property type="protein sequence ID" value="GEN24650.1"/>
    <property type="molecule type" value="Genomic_DNA"/>
</dbReference>
<evidence type="ECO:0000313" key="2">
    <source>
        <dbReference type="EMBL" id="GEN24650.1"/>
    </source>
</evidence>
<dbReference type="Proteomes" id="UP000184123">
    <property type="component" value="Unassembled WGS sequence"/>
</dbReference>
<gene>
    <name evidence="2" type="ORF">HCU01_25990</name>
    <name evidence="3" type="ORF">SAMN05660971_00859</name>
</gene>
<accession>A0A1M7BVI0</accession>
<evidence type="ECO:0000313" key="4">
    <source>
        <dbReference type="Proteomes" id="UP000184123"/>
    </source>
</evidence>
<dbReference type="STRING" id="44933.SAMN05660971_00859"/>
<evidence type="ECO:0000313" key="3">
    <source>
        <dbReference type="EMBL" id="SHL58944.1"/>
    </source>
</evidence>
<reference evidence="2 5" key="2">
    <citation type="submission" date="2019-07" db="EMBL/GenBank/DDBJ databases">
        <title>Whole genome shotgun sequence of Halomonas cupida NBRC 102219.</title>
        <authorList>
            <person name="Hosoyama A."/>
            <person name="Uohara A."/>
            <person name="Ohji S."/>
            <person name="Ichikawa N."/>
        </authorList>
    </citation>
    <scope>NUCLEOTIDE SEQUENCE [LARGE SCALE GENOMIC DNA]</scope>
    <source>
        <strain evidence="2 5">NBRC 102219</strain>
    </source>
</reference>
<protein>
    <submittedName>
        <fullName evidence="3">Predicted DNA-binding protein, contains Ribbon-helix-helix (RHH) domain</fullName>
    </submittedName>
</protein>
<dbReference type="EMBL" id="FRCA01000002">
    <property type="protein sequence ID" value="SHL58944.1"/>
    <property type="molecule type" value="Genomic_DNA"/>
</dbReference>
<keyword evidence="5" id="KW-1185">Reference proteome</keyword>
<dbReference type="Proteomes" id="UP000321726">
    <property type="component" value="Unassembled WGS sequence"/>
</dbReference>
<name>A0A1M7BVI0_9GAMM</name>
<dbReference type="RefSeq" id="WP_073433815.1">
    <property type="nucleotide sequence ID" value="NZ_BJXU01000101.1"/>
</dbReference>
<proteinExistence type="predicted"/>